<proteinExistence type="predicted"/>
<evidence type="ECO:0000313" key="1">
    <source>
        <dbReference type="EMBL" id="KAK9133066.1"/>
    </source>
</evidence>
<gene>
    <name evidence="1" type="ORF">Scep_012594</name>
</gene>
<reference evidence="1 2" key="1">
    <citation type="submission" date="2024-01" db="EMBL/GenBank/DDBJ databases">
        <title>Genome assemblies of Stephania.</title>
        <authorList>
            <person name="Yang L."/>
        </authorList>
    </citation>
    <scope>NUCLEOTIDE SEQUENCE [LARGE SCALE GENOMIC DNA]</scope>
    <source>
        <strain evidence="1">JXDWG</strain>
        <tissue evidence="1">Leaf</tissue>
    </source>
</reference>
<dbReference type="Proteomes" id="UP001419268">
    <property type="component" value="Unassembled WGS sequence"/>
</dbReference>
<dbReference type="EMBL" id="JBBNAG010000005">
    <property type="protein sequence ID" value="KAK9133066.1"/>
    <property type="molecule type" value="Genomic_DNA"/>
</dbReference>
<accession>A0AAP0JGR1</accession>
<organism evidence="1 2">
    <name type="scientific">Stephania cephalantha</name>
    <dbReference type="NCBI Taxonomy" id="152367"/>
    <lineage>
        <taxon>Eukaryota</taxon>
        <taxon>Viridiplantae</taxon>
        <taxon>Streptophyta</taxon>
        <taxon>Embryophyta</taxon>
        <taxon>Tracheophyta</taxon>
        <taxon>Spermatophyta</taxon>
        <taxon>Magnoliopsida</taxon>
        <taxon>Ranunculales</taxon>
        <taxon>Menispermaceae</taxon>
        <taxon>Menispermoideae</taxon>
        <taxon>Cissampelideae</taxon>
        <taxon>Stephania</taxon>
    </lineage>
</organism>
<dbReference type="AlphaFoldDB" id="A0AAP0JGR1"/>
<evidence type="ECO:0000313" key="2">
    <source>
        <dbReference type="Proteomes" id="UP001419268"/>
    </source>
</evidence>
<name>A0AAP0JGR1_9MAGN</name>
<sequence length="56" mass="6843">MAELQKKAGKYMVVEEVIQSNYKIDDQKRNQWDLKYCDYHKKQKLEVFTKVLMFLV</sequence>
<protein>
    <submittedName>
        <fullName evidence="1">Uncharacterized protein</fullName>
    </submittedName>
</protein>
<keyword evidence="2" id="KW-1185">Reference proteome</keyword>
<comment type="caution">
    <text evidence="1">The sequence shown here is derived from an EMBL/GenBank/DDBJ whole genome shotgun (WGS) entry which is preliminary data.</text>
</comment>